<gene>
    <name evidence="3" type="ORF">HU200_004260</name>
</gene>
<dbReference type="AlphaFoldDB" id="A0A835FWH4"/>
<reference evidence="3" key="1">
    <citation type="submission" date="2020-07" db="EMBL/GenBank/DDBJ databases">
        <title>Genome sequence and genetic diversity analysis of an under-domesticated orphan crop, white fonio (Digitaria exilis).</title>
        <authorList>
            <person name="Bennetzen J.L."/>
            <person name="Chen S."/>
            <person name="Ma X."/>
            <person name="Wang X."/>
            <person name="Yssel A.E.J."/>
            <person name="Chaluvadi S.R."/>
            <person name="Johnson M."/>
            <person name="Gangashetty P."/>
            <person name="Hamidou F."/>
            <person name="Sanogo M.D."/>
            <person name="Zwaenepoel A."/>
            <person name="Wallace J."/>
            <person name="Van De Peer Y."/>
            <person name="Van Deynze A."/>
        </authorList>
    </citation>
    <scope>NUCLEOTIDE SEQUENCE</scope>
    <source>
        <tissue evidence="3">Leaves</tissue>
    </source>
</reference>
<evidence type="ECO:0008006" key="5">
    <source>
        <dbReference type="Google" id="ProtNLM"/>
    </source>
</evidence>
<feature type="transmembrane region" description="Helical" evidence="2">
    <location>
        <begin position="278"/>
        <end position="296"/>
    </location>
</feature>
<dbReference type="Proteomes" id="UP000636709">
    <property type="component" value="Unassembled WGS sequence"/>
</dbReference>
<dbReference type="Pfam" id="PF03140">
    <property type="entry name" value="DUF247"/>
    <property type="match status" value="1"/>
</dbReference>
<organism evidence="3 4">
    <name type="scientific">Digitaria exilis</name>
    <dbReference type="NCBI Taxonomy" id="1010633"/>
    <lineage>
        <taxon>Eukaryota</taxon>
        <taxon>Viridiplantae</taxon>
        <taxon>Streptophyta</taxon>
        <taxon>Embryophyta</taxon>
        <taxon>Tracheophyta</taxon>
        <taxon>Spermatophyta</taxon>
        <taxon>Magnoliopsida</taxon>
        <taxon>Liliopsida</taxon>
        <taxon>Poales</taxon>
        <taxon>Poaceae</taxon>
        <taxon>PACMAD clade</taxon>
        <taxon>Panicoideae</taxon>
        <taxon>Panicodae</taxon>
        <taxon>Paniceae</taxon>
        <taxon>Anthephorinae</taxon>
        <taxon>Digitaria</taxon>
    </lineage>
</organism>
<accession>A0A835FWH4</accession>
<evidence type="ECO:0000313" key="4">
    <source>
        <dbReference type="Proteomes" id="UP000636709"/>
    </source>
</evidence>
<feature type="compositionally biased region" description="Polar residues" evidence="1">
    <location>
        <begin position="1"/>
        <end position="10"/>
    </location>
</feature>
<dbReference type="PANTHER" id="PTHR31549:SF244">
    <property type="entry name" value="OS08G0121500 PROTEIN"/>
    <property type="match status" value="1"/>
</dbReference>
<dbReference type="PANTHER" id="PTHR31549">
    <property type="entry name" value="PROTEIN, PUTATIVE (DUF247)-RELATED-RELATED"/>
    <property type="match status" value="1"/>
</dbReference>
<evidence type="ECO:0000256" key="1">
    <source>
        <dbReference type="SAM" id="MobiDB-lite"/>
    </source>
</evidence>
<feature type="region of interest" description="Disordered" evidence="1">
    <location>
        <begin position="1"/>
        <end position="28"/>
    </location>
</feature>
<dbReference type="EMBL" id="JACEFO010000278">
    <property type="protein sequence ID" value="KAF8775752.1"/>
    <property type="molecule type" value="Genomic_DNA"/>
</dbReference>
<keyword evidence="2" id="KW-0812">Transmembrane</keyword>
<name>A0A835FWH4_9POAL</name>
<dbReference type="OrthoDB" id="1849062at2759"/>
<keyword evidence="2" id="KW-1133">Transmembrane helix</keyword>
<keyword evidence="2" id="KW-0472">Membrane</keyword>
<sequence length="301" mass="33755">MGDATTSSLEPKTAEAHAPDTPPPPTQEEALVDIEEIYYSSSARFRSAPNPKTATIVFRNGRIDENCDFAADILARTAAQHYETPHHLLDHLWAVLRCNLMPPHNKGENELMRPRKSRPISAVELMHAGFKLTASTAGWFAYMKCQKKKLYFTGELSLSPLILGETMACRLVNLAALESVQATNSVDWDVDGYIVSSYLFMLAMLIIGEEDVHELRKSGILISNFSDAQTLAFFKGIRQHLRAGYLFLNTVDEIHECLRKRKVSIAIRKFVYNNYKTFVTVLSIAGVLIGVFKALYSLKKP</sequence>
<dbReference type="InterPro" id="IPR004158">
    <property type="entry name" value="DUF247_pln"/>
</dbReference>
<protein>
    <recommendedName>
        <fullName evidence="5">Transmembrane protein</fullName>
    </recommendedName>
</protein>
<keyword evidence="4" id="KW-1185">Reference proteome</keyword>
<comment type="caution">
    <text evidence="3">The sequence shown here is derived from an EMBL/GenBank/DDBJ whole genome shotgun (WGS) entry which is preliminary data.</text>
</comment>
<proteinExistence type="predicted"/>
<evidence type="ECO:0000313" key="3">
    <source>
        <dbReference type="EMBL" id="KAF8775752.1"/>
    </source>
</evidence>
<evidence type="ECO:0000256" key="2">
    <source>
        <dbReference type="SAM" id="Phobius"/>
    </source>
</evidence>